<dbReference type="InterPro" id="IPR000182">
    <property type="entry name" value="GNAT_dom"/>
</dbReference>
<dbReference type="Pfam" id="PF13673">
    <property type="entry name" value="Acetyltransf_10"/>
    <property type="match status" value="1"/>
</dbReference>
<dbReference type="InterPro" id="IPR016181">
    <property type="entry name" value="Acyl_CoA_acyltransferase"/>
</dbReference>
<dbReference type="PANTHER" id="PTHR42791">
    <property type="entry name" value="GNAT FAMILY ACETYLTRANSFERASE"/>
    <property type="match status" value="1"/>
</dbReference>
<sequence length="255" mass="29594">MIANQQLVINNLAEKIRIFTHAVNGKLINEEDFVLANTEIPTDTFNVLLPKSSHIKNAFNIRSSIENMSLKEYPFSTWIDSRYLNAGWQDLMQEYDLKEAERNVMMKLENTLNVGQRKSHQLMITHVRNFEELKEYKEVFISLFEGTPEKDALENYFNKFSEVNLGTEIQMFIGRVGEITVSTGLLIDSKESYGIYDVMTKETFRSKGYGSEMFQYLLTQTKDKQKPVVLQASKDGENIYRRFGFIDVGEMVVFE</sequence>
<dbReference type="SUPFAM" id="SSF55729">
    <property type="entry name" value="Acyl-CoA N-acyltransferases (Nat)"/>
    <property type="match status" value="1"/>
</dbReference>
<proteinExistence type="predicted"/>
<dbReference type="PANTHER" id="PTHR42791:SF1">
    <property type="entry name" value="N-ACETYLTRANSFERASE DOMAIN-CONTAINING PROTEIN"/>
    <property type="match status" value="1"/>
</dbReference>
<dbReference type="Proteomes" id="UP000626697">
    <property type="component" value="Unassembled WGS sequence"/>
</dbReference>
<keyword evidence="3" id="KW-1185">Reference proteome</keyword>
<gene>
    <name evidence="2" type="ORF">HNP81_000837</name>
</gene>
<evidence type="ECO:0000313" key="3">
    <source>
        <dbReference type="Proteomes" id="UP000626697"/>
    </source>
</evidence>
<dbReference type="RefSeq" id="WP_182501640.1">
    <property type="nucleotide sequence ID" value="NZ_JACJHX010000002.1"/>
</dbReference>
<feature type="domain" description="N-acetyltransferase" evidence="1">
    <location>
        <begin position="122"/>
        <end position="255"/>
    </location>
</feature>
<name>A0ABR6CKW6_9BACI</name>
<comment type="caution">
    <text evidence="2">The sequence shown here is derived from an EMBL/GenBank/DDBJ whole genome shotgun (WGS) entry which is preliminary data.</text>
</comment>
<dbReference type="EMBL" id="JACJHX010000002">
    <property type="protein sequence ID" value="MBA9025554.1"/>
    <property type="molecule type" value="Genomic_DNA"/>
</dbReference>
<reference evidence="2 3" key="1">
    <citation type="submission" date="2020-08" db="EMBL/GenBank/DDBJ databases">
        <title>Genomic Encyclopedia of Type Strains, Phase IV (KMG-IV): sequencing the most valuable type-strain genomes for metagenomic binning, comparative biology and taxonomic classification.</title>
        <authorList>
            <person name="Goeker M."/>
        </authorList>
    </citation>
    <scope>NUCLEOTIDE SEQUENCE [LARGE SCALE GENOMIC DNA]</scope>
    <source>
        <strain evidence="2 3">DSM 105481</strain>
    </source>
</reference>
<evidence type="ECO:0000313" key="2">
    <source>
        <dbReference type="EMBL" id="MBA9025554.1"/>
    </source>
</evidence>
<dbReference type="InterPro" id="IPR052523">
    <property type="entry name" value="Trichothecene_AcTrans"/>
</dbReference>
<dbReference type="PROSITE" id="PS51186">
    <property type="entry name" value="GNAT"/>
    <property type="match status" value="1"/>
</dbReference>
<protein>
    <submittedName>
        <fullName evidence="2">GNAT superfamily N-acetyltransferase</fullName>
    </submittedName>
</protein>
<accession>A0ABR6CKW6</accession>
<dbReference type="Gene3D" id="3.40.630.30">
    <property type="match status" value="1"/>
</dbReference>
<evidence type="ECO:0000259" key="1">
    <source>
        <dbReference type="PROSITE" id="PS51186"/>
    </source>
</evidence>
<organism evidence="2 3">
    <name type="scientific">Peribacillus huizhouensis</name>
    <dbReference type="NCBI Taxonomy" id="1501239"/>
    <lineage>
        <taxon>Bacteria</taxon>
        <taxon>Bacillati</taxon>
        <taxon>Bacillota</taxon>
        <taxon>Bacilli</taxon>
        <taxon>Bacillales</taxon>
        <taxon>Bacillaceae</taxon>
        <taxon>Peribacillus</taxon>
    </lineage>
</organism>